<dbReference type="PROSITE" id="PS51257">
    <property type="entry name" value="PROKAR_LIPOPROTEIN"/>
    <property type="match status" value="1"/>
</dbReference>
<feature type="domain" description="Aminopeptidase N-like N-terminal" evidence="16">
    <location>
        <begin position="74"/>
        <end position="247"/>
    </location>
</feature>
<gene>
    <name evidence="17" type="ORF">J2S55_004303</name>
</gene>
<evidence type="ECO:0000256" key="10">
    <source>
        <dbReference type="ARBA" id="ARBA00023049"/>
    </source>
</evidence>
<dbReference type="Gene3D" id="1.10.390.10">
    <property type="entry name" value="Neutral Protease Domain 2"/>
    <property type="match status" value="1"/>
</dbReference>
<accession>A0ABT9R710</accession>
<dbReference type="InterPro" id="IPR050344">
    <property type="entry name" value="Peptidase_M1_aminopeptidases"/>
</dbReference>
<keyword evidence="14" id="KW-0732">Signal</keyword>
<keyword evidence="9" id="KW-0862">Zinc</keyword>
<name>A0ABT9R710_9ACTN</name>
<evidence type="ECO:0000259" key="15">
    <source>
        <dbReference type="Pfam" id="PF01433"/>
    </source>
</evidence>
<evidence type="ECO:0000313" key="17">
    <source>
        <dbReference type="EMBL" id="MDP9865037.1"/>
    </source>
</evidence>
<feature type="signal peptide" evidence="14">
    <location>
        <begin position="1"/>
        <end position="25"/>
    </location>
</feature>
<dbReference type="CDD" id="cd09603">
    <property type="entry name" value="M1_APN_like"/>
    <property type="match status" value="1"/>
</dbReference>
<dbReference type="SUPFAM" id="SSF63737">
    <property type="entry name" value="Leukotriene A4 hydrolase N-terminal domain"/>
    <property type="match status" value="1"/>
</dbReference>
<dbReference type="InterPro" id="IPR014782">
    <property type="entry name" value="Peptidase_M1_dom"/>
</dbReference>
<evidence type="ECO:0000256" key="11">
    <source>
        <dbReference type="ARBA" id="ARBA00029811"/>
    </source>
</evidence>
<evidence type="ECO:0000256" key="8">
    <source>
        <dbReference type="ARBA" id="ARBA00022801"/>
    </source>
</evidence>
<evidence type="ECO:0000256" key="4">
    <source>
        <dbReference type="ARBA" id="ARBA00012564"/>
    </source>
</evidence>
<dbReference type="InterPro" id="IPR042097">
    <property type="entry name" value="Aminopeptidase_N-like_N_sf"/>
</dbReference>
<comment type="catalytic activity">
    <reaction evidence="1">
        <text>Release of an N-terminal amino acid, Xaa-|-Yaa- from a peptide, amide or arylamide. Xaa is preferably Ala, but may be most amino acids including Pro (slow action). When a terminal hydrophobic residue is followed by a prolyl residue, the two may be released as an intact Xaa-Pro dipeptide.</text>
        <dbReference type="EC" id="3.4.11.2"/>
    </reaction>
</comment>
<evidence type="ECO:0000313" key="18">
    <source>
        <dbReference type="Proteomes" id="UP001230426"/>
    </source>
</evidence>
<evidence type="ECO:0000256" key="3">
    <source>
        <dbReference type="ARBA" id="ARBA00010136"/>
    </source>
</evidence>
<evidence type="ECO:0000256" key="12">
    <source>
        <dbReference type="ARBA" id="ARBA00031533"/>
    </source>
</evidence>
<dbReference type="SUPFAM" id="SSF55486">
    <property type="entry name" value="Metalloproteases ('zincins'), catalytic domain"/>
    <property type="match status" value="1"/>
</dbReference>
<evidence type="ECO:0000256" key="14">
    <source>
        <dbReference type="SAM" id="SignalP"/>
    </source>
</evidence>
<keyword evidence="6" id="KW-0645">Protease</keyword>
<keyword evidence="17" id="KW-0031">Aminopeptidase</keyword>
<dbReference type="PANTHER" id="PTHR11533">
    <property type="entry name" value="PROTEASE M1 ZINC METALLOPROTEASE"/>
    <property type="match status" value="1"/>
</dbReference>
<organism evidence="17 18">
    <name type="scientific">Streptosporangium brasiliense</name>
    <dbReference type="NCBI Taxonomy" id="47480"/>
    <lineage>
        <taxon>Bacteria</taxon>
        <taxon>Bacillati</taxon>
        <taxon>Actinomycetota</taxon>
        <taxon>Actinomycetes</taxon>
        <taxon>Streptosporangiales</taxon>
        <taxon>Streptosporangiaceae</taxon>
        <taxon>Streptosporangium</taxon>
    </lineage>
</organism>
<comment type="similarity">
    <text evidence="3">Belongs to the peptidase M1 family.</text>
</comment>
<keyword evidence="10" id="KW-0482">Metalloprotease</keyword>
<dbReference type="InterPro" id="IPR045357">
    <property type="entry name" value="Aminopeptidase_N-like_N"/>
</dbReference>
<protein>
    <recommendedName>
        <fullName evidence="5">Aminopeptidase N</fullName>
        <ecNumber evidence="4">3.4.11.2</ecNumber>
    </recommendedName>
    <alternativeName>
        <fullName evidence="11">Alanine aminopeptidase</fullName>
    </alternativeName>
    <alternativeName>
        <fullName evidence="12">Lysyl aminopeptidase</fullName>
    </alternativeName>
</protein>
<dbReference type="PANTHER" id="PTHR11533:SF297">
    <property type="entry name" value="AMINOPEPTIDASE N"/>
    <property type="match status" value="1"/>
</dbReference>
<dbReference type="Pfam" id="PF17900">
    <property type="entry name" value="Peptidase_M1_N"/>
    <property type="match status" value="1"/>
</dbReference>
<sequence length="485" mass="52530">MASGRLAIAATATLLGLLGSVACSASQGESITSKDAAPSGALGSAPPRAAGTIGAPGIGDPDFPTDGNGGYDVDRYRLKLAYDPAAKHLSGVVGIEARAIQDLSRFNLDLRGLEVDRITVDGRPARFERVKDELIVAPAELIRGRSGFTVEVAYAGEPKPVTGSSNLGTYGFIPTADGAFVTAEPNGAKTWFPSNDHPADKALYDFEITVPAGLNVLANGELVGEPKTSGGKTTFVWRESHPMASYLATITMGRFELRQGKTAAGIPNLAAVDPRYRDALDTLYTQSGQITDYWSTVFGPYPFSSTGGVIDDFTAGYALENQTRPMYGGFNPDEGIIAHELAHQWFGDSLSIRRWKDLWLNEGFATYAEWLWSEHKGDSTAERIFRGHYAAGPSAAIWRYPPGRAKPEDLFNNSVYTRGGMTLHALRQRIGDPVFFKLLKTWTAEHKYGNVTTEEFVALAEKLSGKQLDSLFEAWLFTAGKPTEW</sequence>
<evidence type="ECO:0000256" key="1">
    <source>
        <dbReference type="ARBA" id="ARBA00000098"/>
    </source>
</evidence>
<dbReference type="EC" id="3.4.11.2" evidence="4"/>
<keyword evidence="18" id="KW-1185">Reference proteome</keyword>
<dbReference type="Gene3D" id="2.60.40.1730">
    <property type="entry name" value="tricorn interacting facor f3 domain"/>
    <property type="match status" value="1"/>
</dbReference>
<evidence type="ECO:0000256" key="6">
    <source>
        <dbReference type="ARBA" id="ARBA00022670"/>
    </source>
</evidence>
<keyword evidence="7" id="KW-0479">Metal-binding</keyword>
<evidence type="ECO:0000256" key="13">
    <source>
        <dbReference type="SAM" id="MobiDB-lite"/>
    </source>
</evidence>
<feature type="domain" description="Peptidase M1 membrane alanine aminopeptidase" evidence="15">
    <location>
        <begin position="335"/>
        <end position="475"/>
    </location>
</feature>
<proteinExistence type="inferred from homology"/>
<feature type="region of interest" description="Disordered" evidence="13">
    <location>
        <begin position="31"/>
        <end position="66"/>
    </location>
</feature>
<evidence type="ECO:0000256" key="7">
    <source>
        <dbReference type="ARBA" id="ARBA00022723"/>
    </source>
</evidence>
<reference evidence="17 18" key="1">
    <citation type="submission" date="2023-07" db="EMBL/GenBank/DDBJ databases">
        <title>Sequencing the genomes of 1000 actinobacteria strains.</title>
        <authorList>
            <person name="Klenk H.-P."/>
        </authorList>
    </citation>
    <scope>NUCLEOTIDE SEQUENCE [LARGE SCALE GENOMIC DNA]</scope>
    <source>
        <strain evidence="17 18">DSM 44109</strain>
    </source>
</reference>
<evidence type="ECO:0000256" key="9">
    <source>
        <dbReference type="ARBA" id="ARBA00022833"/>
    </source>
</evidence>
<comment type="caution">
    <text evidence="17">The sequence shown here is derived from an EMBL/GenBank/DDBJ whole genome shotgun (WGS) entry which is preliminary data.</text>
</comment>
<dbReference type="InterPro" id="IPR001930">
    <property type="entry name" value="Peptidase_M1"/>
</dbReference>
<comment type="cofactor">
    <cofactor evidence="2">
        <name>Zn(2+)</name>
        <dbReference type="ChEBI" id="CHEBI:29105"/>
    </cofactor>
</comment>
<evidence type="ECO:0000256" key="5">
    <source>
        <dbReference type="ARBA" id="ARBA00015611"/>
    </source>
</evidence>
<keyword evidence="8" id="KW-0378">Hydrolase</keyword>
<evidence type="ECO:0000259" key="16">
    <source>
        <dbReference type="Pfam" id="PF17900"/>
    </source>
</evidence>
<evidence type="ECO:0000256" key="2">
    <source>
        <dbReference type="ARBA" id="ARBA00001947"/>
    </source>
</evidence>
<dbReference type="RefSeq" id="WP_306863802.1">
    <property type="nucleotide sequence ID" value="NZ_JAUSRB010000002.1"/>
</dbReference>
<dbReference type="Proteomes" id="UP001230426">
    <property type="component" value="Unassembled WGS sequence"/>
</dbReference>
<dbReference type="PRINTS" id="PR00756">
    <property type="entry name" value="ALADIPTASE"/>
</dbReference>
<dbReference type="GO" id="GO:0004177">
    <property type="term" value="F:aminopeptidase activity"/>
    <property type="evidence" value="ECO:0007669"/>
    <property type="project" value="UniProtKB-KW"/>
</dbReference>
<dbReference type="EMBL" id="JAUSRB010000002">
    <property type="protein sequence ID" value="MDP9865037.1"/>
    <property type="molecule type" value="Genomic_DNA"/>
</dbReference>
<dbReference type="InterPro" id="IPR027268">
    <property type="entry name" value="Peptidase_M4/M1_CTD_sf"/>
</dbReference>
<dbReference type="Pfam" id="PF01433">
    <property type="entry name" value="Peptidase_M1"/>
    <property type="match status" value="1"/>
</dbReference>
<feature type="compositionally biased region" description="Low complexity" evidence="13">
    <location>
        <begin position="36"/>
        <end position="51"/>
    </location>
</feature>
<feature type="chain" id="PRO_5045605960" description="Aminopeptidase N" evidence="14">
    <location>
        <begin position="26"/>
        <end position="485"/>
    </location>
</feature>